<gene>
    <name evidence="6" type="primary">hpnK</name>
    <name evidence="6" type="ORF">AMOR_12220</name>
</gene>
<keyword evidence="5" id="KW-0119">Carbohydrate metabolism</keyword>
<dbReference type="RefSeq" id="WP_248359666.1">
    <property type="nucleotide sequence ID" value="NZ_AP025591.1"/>
</dbReference>
<evidence type="ECO:0000313" key="7">
    <source>
        <dbReference type="Proteomes" id="UP001162891"/>
    </source>
</evidence>
<evidence type="ECO:0000256" key="3">
    <source>
        <dbReference type="ARBA" id="ARBA00022801"/>
    </source>
</evidence>
<dbReference type="Pfam" id="PF04794">
    <property type="entry name" value="YdjC"/>
    <property type="match status" value="1"/>
</dbReference>
<evidence type="ECO:0000313" key="6">
    <source>
        <dbReference type="EMBL" id="BDG02226.1"/>
    </source>
</evidence>
<evidence type="ECO:0000256" key="5">
    <source>
        <dbReference type="ARBA" id="ARBA00023277"/>
    </source>
</evidence>
<dbReference type="EMBL" id="AP025591">
    <property type="protein sequence ID" value="BDG02226.1"/>
    <property type="molecule type" value="Genomic_DNA"/>
</dbReference>
<name>A0ABN6MMI1_9BACT</name>
<dbReference type="GO" id="GO:0016787">
    <property type="term" value="F:hydrolase activity"/>
    <property type="evidence" value="ECO:0007669"/>
    <property type="project" value="UniProtKB-KW"/>
</dbReference>
<dbReference type="NCBIfam" id="TIGR03473">
    <property type="entry name" value="HpnK"/>
    <property type="match status" value="1"/>
</dbReference>
<protein>
    <submittedName>
        <fullName evidence="6">Hydrolase</fullName>
    </submittedName>
</protein>
<dbReference type="InterPro" id="IPR006879">
    <property type="entry name" value="YdjC-like"/>
</dbReference>
<keyword evidence="4" id="KW-0460">Magnesium</keyword>
<dbReference type="InterPro" id="IPR017836">
    <property type="entry name" value="Hopanoid_biosynth-assoc_HpnK"/>
</dbReference>
<comment type="cofactor">
    <cofactor evidence="1">
        <name>Mg(2+)</name>
        <dbReference type="ChEBI" id="CHEBI:18420"/>
    </cofactor>
</comment>
<keyword evidence="3 6" id="KW-0378">Hydrolase</keyword>
<dbReference type="SUPFAM" id="SSF88713">
    <property type="entry name" value="Glycoside hydrolase/deacetylase"/>
    <property type="match status" value="1"/>
</dbReference>
<keyword evidence="7" id="KW-1185">Reference proteome</keyword>
<accession>A0ABN6MMI1</accession>
<organism evidence="6 7">
    <name type="scientific">Anaeromyxobacter oryzae</name>
    <dbReference type="NCBI Taxonomy" id="2918170"/>
    <lineage>
        <taxon>Bacteria</taxon>
        <taxon>Pseudomonadati</taxon>
        <taxon>Myxococcota</taxon>
        <taxon>Myxococcia</taxon>
        <taxon>Myxococcales</taxon>
        <taxon>Cystobacterineae</taxon>
        <taxon>Anaeromyxobacteraceae</taxon>
        <taxon>Anaeromyxobacter</taxon>
    </lineage>
</organism>
<sequence length="293" mass="30336">MRADPAARAQATARPPLGHVLVTADDLGASTEVNAAVARAHRDGVLTGASLLVAGDALDEAVALARATPGLAVGLHLALADARPVLPSREVPHLVGADGRLLQDPARVFLRLASSAAARREAAREIAAQVDRFVATGLPLSHVDGHHHLHLHPAVFPVVAERAARAGARGIRLPWEGLAALPEARPRRAAIDAAVLGALARGWRGAARRLGLRFADRVHGIVRSGAMDAAYLLALVPRLGGGATELFLHPSTAPGDARGPNPRDLAALLDPAVRAALEARGLALATYAALERP</sequence>
<evidence type="ECO:0000256" key="4">
    <source>
        <dbReference type="ARBA" id="ARBA00022842"/>
    </source>
</evidence>
<evidence type="ECO:0000256" key="1">
    <source>
        <dbReference type="ARBA" id="ARBA00001946"/>
    </source>
</evidence>
<proteinExistence type="predicted"/>
<reference evidence="7" key="1">
    <citation type="journal article" date="2022" name="Int. J. Syst. Evol. Microbiol.">
        <title>Anaeromyxobacter oryzae sp. nov., Anaeromyxobacter diazotrophicus sp. nov. and Anaeromyxobacter paludicola sp. nov., isolated from paddy soils.</title>
        <authorList>
            <person name="Itoh H."/>
            <person name="Xu Z."/>
            <person name="Mise K."/>
            <person name="Masuda Y."/>
            <person name="Ushijima N."/>
            <person name="Hayakawa C."/>
            <person name="Shiratori Y."/>
            <person name="Senoo K."/>
        </authorList>
    </citation>
    <scope>NUCLEOTIDE SEQUENCE [LARGE SCALE GENOMIC DNA]</scope>
    <source>
        <strain evidence="7">Red232</strain>
    </source>
</reference>
<keyword evidence="2" id="KW-0479">Metal-binding</keyword>
<dbReference type="PANTHER" id="PTHR31609:SF1">
    <property type="entry name" value="CARBOHYDRATE DEACETYLASE"/>
    <property type="match status" value="1"/>
</dbReference>
<dbReference type="Gene3D" id="3.20.20.370">
    <property type="entry name" value="Glycoside hydrolase/deacetylase"/>
    <property type="match status" value="1"/>
</dbReference>
<dbReference type="InterPro" id="IPR011330">
    <property type="entry name" value="Glyco_hydro/deAcase_b/a-brl"/>
</dbReference>
<dbReference type="PANTHER" id="PTHR31609">
    <property type="entry name" value="YDJC DEACETYLASE FAMILY MEMBER"/>
    <property type="match status" value="1"/>
</dbReference>
<evidence type="ECO:0000256" key="2">
    <source>
        <dbReference type="ARBA" id="ARBA00022723"/>
    </source>
</evidence>
<dbReference type="Proteomes" id="UP001162891">
    <property type="component" value="Chromosome"/>
</dbReference>